<reference evidence="10" key="1">
    <citation type="submission" date="2020-05" db="EMBL/GenBank/DDBJ databases">
        <authorList>
            <person name="Chiriac C."/>
            <person name="Salcher M."/>
            <person name="Ghai R."/>
            <person name="Kavagutti S V."/>
        </authorList>
    </citation>
    <scope>NUCLEOTIDE SEQUENCE</scope>
</reference>
<evidence type="ECO:0000256" key="8">
    <source>
        <dbReference type="ARBA" id="ARBA00022909"/>
    </source>
</evidence>
<evidence type="ECO:0000256" key="1">
    <source>
        <dbReference type="ARBA" id="ARBA00000012"/>
    </source>
</evidence>
<evidence type="ECO:0000256" key="7">
    <source>
        <dbReference type="ARBA" id="ARBA00022842"/>
    </source>
</evidence>
<dbReference type="PANTHER" id="PTHR20941">
    <property type="entry name" value="FOLATE SYNTHESIS PROTEINS"/>
    <property type="match status" value="1"/>
</dbReference>
<evidence type="ECO:0000256" key="5">
    <source>
        <dbReference type="ARBA" id="ARBA00022679"/>
    </source>
</evidence>
<dbReference type="InterPro" id="IPR006390">
    <property type="entry name" value="DHP_synth_dom"/>
</dbReference>
<evidence type="ECO:0000313" key="10">
    <source>
        <dbReference type="EMBL" id="CAB4573364.1"/>
    </source>
</evidence>
<keyword evidence="8" id="KW-0289">Folate biosynthesis</keyword>
<gene>
    <name evidence="10" type="ORF">UFOPK1591_01432</name>
</gene>
<sequence>MTEALLAQRPIVMGILNVTVDSFSDGGAFLEFSAALAHAREMVASGADIIDVGGESTRPGAERVPVEVEQQRVLPIIRELAAEGVALSIDTLNASTAAEAVRAGARFINDVSGALADADMARVAAESGATYIAGHWRGTSATMNEFANYDSVVVDVRNELRLRVDALHAAGVPRERIVLDPGLGFAKNAEHNWELLAQLSTLVGDGFPILIGASRKRFIGALLPTEANMVERDVPSAVVAALAVNAGAWGVRVHDVRMTKLALAAQQKWENAR</sequence>
<comment type="catalytic activity">
    <reaction evidence="1">
        <text>(7,8-dihydropterin-6-yl)methyl diphosphate + 4-aminobenzoate = 7,8-dihydropteroate + diphosphate</text>
        <dbReference type="Rhea" id="RHEA:19949"/>
        <dbReference type="ChEBI" id="CHEBI:17836"/>
        <dbReference type="ChEBI" id="CHEBI:17839"/>
        <dbReference type="ChEBI" id="CHEBI:33019"/>
        <dbReference type="ChEBI" id="CHEBI:72950"/>
        <dbReference type="EC" id="2.5.1.15"/>
    </reaction>
</comment>
<comment type="pathway">
    <text evidence="3">Cofactor biosynthesis; tetrahydrofolate biosynthesis; 7,8-dihydrofolate from 2-amino-4-hydroxy-6-hydroxymethyl-7,8-dihydropteridine diphosphate and 4-aminobenzoate: step 1/2.</text>
</comment>
<accession>A0A6J6EDQ4</accession>
<comment type="cofactor">
    <cofactor evidence="2">
        <name>Mg(2+)</name>
        <dbReference type="ChEBI" id="CHEBI:18420"/>
    </cofactor>
</comment>
<proteinExistence type="predicted"/>
<dbReference type="InterPro" id="IPR011005">
    <property type="entry name" value="Dihydropteroate_synth-like_sf"/>
</dbReference>
<feature type="domain" description="Pterin-binding" evidence="9">
    <location>
        <begin position="10"/>
        <end position="264"/>
    </location>
</feature>
<dbReference type="InterPro" id="IPR000489">
    <property type="entry name" value="Pterin-binding_dom"/>
</dbReference>
<dbReference type="Gene3D" id="3.20.20.20">
    <property type="entry name" value="Dihydropteroate synthase-like"/>
    <property type="match status" value="1"/>
</dbReference>
<dbReference type="PROSITE" id="PS00793">
    <property type="entry name" value="DHPS_2"/>
    <property type="match status" value="1"/>
</dbReference>
<name>A0A6J6EDQ4_9ZZZZ</name>
<protein>
    <recommendedName>
        <fullName evidence="4">dihydropteroate synthase</fullName>
        <ecNumber evidence="4">2.5.1.15</ecNumber>
    </recommendedName>
</protein>
<dbReference type="GO" id="GO:0046872">
    <property type="term" value="F:metal ion binding"/>
    <property type="evidence" value="ECO:0007669"/>
    <property type="project" value="UniProtKB-KW"/>
</dbReference>
<dbReference type="FunFam" id="3.20.20.20:FF:000006">
    <property type="entry name" value="Dihydropteroate synthase"/>
    <property type="match status" value="1"/>
</dbReference>
<dbReference type="AlphaFoldDB" id="A0A6J6EDQ4"/>
<dbReference type="InterPro" id="IPR045031">
    <property type="entry name" value="DHP_synth-like"/>
</dbReference>
<evidence type="ECO:0000256" key="6">
    <source>
        <dbReference type="ARBA" id="ARBA00022723"/>
    </source>
</evidence>
<dbReference type="PROSITE" id="PS50972">
    <property type="entry name" value="PTERIN_BINDING"/>
    <property type="match status" value="1"/>
</dbReference>
<evidence type="ECO:0000256" key="2">
    <source>
        <dbReference type="ARBA" id="ARBA00001946"/>
    </source>
</evidence>
<evidence type="ECO:0000259" key="9">
    <source>
        <dbReference type="PROSITE" id="PS50972"/>
    </source>
</evidence>
<dbReference type="CDD" id="cd00739">
    <property type="entry name" value="DHPS"/>
    <property type="match status" value="1"/>
</dbReference>
<organism evidence="10">
    <name type="scientific">freshwater metagenome</name>
    <dbReference type="NCBI Taxonomy" id="449393"/>
    <lineage>
        <taxon>unclassified sequences</taxon>
        <taxon>metagenomes</taxon>
        <taxon>ecological metagenomes</taxon>
    </lineage>
</organism>
<dbReference type="GO" id="GO:0004156">
    <property type="term" value="F:dihydropteroate synthase activity"/>
    <property type="evidence" value="ECO:0007669"/>
    <property type="project" value="UniProtKB-EC"/>
</dbReference>
<keyword evidence="5" id="KW-0808">Transferase</keyword>
<evidence type="ECO:0000256" key="3">
    <source>
        <dbReference type="ARBA" id="ARBA00004763"/>
    </source>
</evidence>
<dbReference type="GO" id="GO:0046654">
    <property type="term" value="P:tetrahydrofolate biosynthetic process"/>
    <property type="evidence" value="ECO:0007669"/>
    <property type="project" value="TreeGrafter"/>
</dbReference>
<evidence type="ECO:0000256" key="4">
    <source>
        <dbReference type="ARBA" id="ARBA00012458"/>
    </source>
</evidence>
<dbReference type="PANTHER" id="PTHR20941:SF1">
    <property type="entry name" value="FOLIC ACID SYNTHESIS PROTEIN FOL1"/>
    <property type="match status" value="1"/>
</dbReference>
<dbReference type="GO" id="GO:0005829">
    <property type="term" value="C:cytosol"/>
    <property type="evidence" value="ECO:0007669"/>
    <property type="project" value="TreeGrafter"/>
</dbReference>
<dbReference type="PROSITE" id="PS00792">
    <property type="entry name" value="DHPS_1"/>
    <property type="match status" value="1"/>
</dbReference>
<dbReference type="Pfam" id="PF00809">
    <property type="entry name" value="Pterin_bind"/>
    <property type="match status" value="1"/>
</dbReference>
<dbReference type="GO" id="GO:0046656">
    <property type="term" value="P:folic acid biosynthetic process"/>
    <property type="evidence" value="ECO:0007669"/>
    <property type="project" value="UniProtKB-KW"/>
</dbReference>
<keyword evidence="6" id="KW-0479">Metal-binding</keyword>
<dbReference type="EMBL" id="CAEZTD010000155">
    <property type="protein sequence ID" value="CAB4573364.1"/>
    <property type="molecule type" value="Genomic_DNA"/>
</dbReference>
<dbReference type="EC" id="2.5.1.15" evidence="4"/>
<keyword evidence="7" id="KW-0460">Magnesium</keyword>
<dbReference type="SUPFAM" id="SSF51717">
    <property type="entry name" value="Dihydropteroate synthetase-like"/>
    <property type="match status" value="1"/>
</dbReference>
<dbReference type="NCBIfam" id="TIGR01496">
    <property type="entry name" value="DHPS"/>
    <property type="match status" value="1"/>
</dbReference>